<dbReference type="PROSITE" id="PS50600">
    <property type="entry name" value="ULP_PROTEASE"/>
    <property type="match status" value="1"/>
</dbReference>
<reference evidence="5" key="1">
    <citation type="submission" date="2023-03" db="EMBL/GenBank/DDBJ databases">
        <title>Massive genome expansion in bonnet fungi (Mycena s.s.) driven by repeated elements and novel gene families across ecological guilds.</title>
        <authorList>
            <consortium name="Lawrence Berkeley National Laboratory"/>
            <person name="Harder C.B."/>
            <person name="Miyauchi S."/>
            <person name="Viragh M."/>
            <person name="Kuo A."/>
            <person name="Thoen E."/>
            <person name="Andreopoulos B."/>
            <person name="Lu D."/>
            <person name="Skrede I."/>
            <person name="Drula E."/>
            <person name="Henrissat B."/>
            <person name="Morin E."/>
            <person name="Kohler A."/>
            <person name="Barry K."/>
            <person name="LaButti K."/>
            <person name="Morin E."/>
            <person name="Salamov A."/>
            <person name="Lipzen A."/>
            <person name="Mereny Z."/>
            <person name="Hegedus B."/>
            <person name="Baldrian P."/>
            <person name="Stursova M."/>
            <person name="Weitz H."/>
            <person name="Taylor A."/>
            <person name="Grigoriev I.V."/>
            <person name="Nagy L.G."/>
            <person name="Martin F."/>
            <person name="Kauserud H."/>
        </authorList>
    </citation>
    <scope>NUCLEOTIDE SEQUENCE</scope>
    <source>
        <strain evidence="5">CBHHK182m</strain>
    </source>
</reference>
<evidence type="ECO:0000259" key="4">
    <source>
        <dbReference type="PROSITE" id="PS50600"/>
    </source>
</evidence>
<dbReference type="EMBL" id="JARKIB010000031">
    <property type="protein sequence ID" value="KAJ7763024.1"/>
    <property type="molecule type" value="Genomic_DNA"/>
</dbReference>
<evidence type="ECO:0000313" key="5">
    <source>
        <dbReference type="EMBL" id="KAJ7763024.1"/>
    </source>
</evidence>
<dbReference type="GO" id="GO:0008234">
    <property type="term" value="F:cysteine-type peptidase activity"/>
    <property type="evidence" value="ECO:0007669"/>
    <property type="project" value="InterPro"/>
</dbReference>
<evidence type="ECO:0000256" key="3">
    <source>
        <dbReference type="ARBA" id="ARBA00022801"/>
    </source>
</evidence>
<feature type="domain" description="Ubiquitin-like protease family profile" evidence="4">
    <location>
        <begin position="1"/>
        <end position="160"/>
    </location>
</feature>
<keyword evidence="3" id="KW-0378">Hydrolase</keyword>
<dbReference type="Proteomes" id="UP001215598">
    <property type="component" value="Unassembled WGS sequence"/>
</dbReference>
<gene>
    <name evidence="5" type="ORF">B0H16DRAFT_1311389</name>
</gene>
<proteinExistence type="inferred from homology"/>
<dbReference type="AlphaFoldDB" id="A0AAD7NJN7"/>
<keyword evidence="2" id="KW-0645">Protease</keyword>
<dbReference type="InterPro" id="IPR003653">
    <property type="entry name" value="Peptidase_C48_C"/>
</dbReference>
<dbReference type="GO" id="GO:0006508">
    <property type="term" value="P:proteolysis"/>
    <property type="evidence" value="ECO:0007669"/>
    <property type="project" value="UniProtKB-KW"/>
</dbReference>
<accession>A0AAD7NJN7</accession>
<dbReference type="GO" id="GO:0019783">
    <property type="term" value="F:ubiquitin-like protein peptidase activity"/>
    <property type="evidence" value="ECO:0007669"/>
    <property type="project" value="UniProtKB-ARBA"/>
</dbReference>
<organism evidence="5 6">
    <name type="scientific">Mycena metata</name>
    <dbReference type="NCBI Taxonomy" id="1033252"/>
    <lineage>
        <taxon>Eukaryota</taxon>
        <taxon>Fungi</taxon>
        <taxon>Dikarya</taxon>
        <taxon>Basidiomycota</taxon>
        <taxon>Agaricomycotina</taxon>
        <taxon>Agaricomycetes</taxon>
        <taxon>Agaricomycetidae</taxon>
        <taxon>Agaricales</taxon>
        <taxon>Marasmiineae</taxon>
        <taxon>Mycenaceae</taxon>
        <taxon>Mycena</taxon>
    </lineage>
</organism>
<evidence type="ECO:0000256" key="2">
    <source>
        <dbReference type="ARBA" id="ARBA00022670"/>
    </source>
</evidence>
<dbReference type="InterPro" id="IPR038765">
    <property type="entry name" value="Papain-like_cys_pep_sf"/>
</dbReference>
<dbReference type="SUPFAM" id="SSF54001">
    <property type="entry name" value="Cysteine proteinases"/>
    <property type="match status" value="1"/>
</dbReference>
<feature type="non-terminal residue" evidence="5">
    <location>
        <position position="1"/>
    </location>
</feature>
<sequence length="207" mass="23472">WLAGSQLNDMLELLRLKINSTPGPTRDLCVKGIDMTRALLKAYDERDIINYRTAHDLDWLRILAEDLLGSQASLLTGTHLGPVNNEPHWTAIIVDVAERRFYYGDGYGFRAEMPEKLLAAYRWWLGHHTSMDFSVGDLPIAMQTDAFSCGMLVGNSLEHFTDPSVLLIDAKEWAAARLQKFIEIAERSLEKVRTEFIPPNKDTNNPI</sequence>
<protein>
    <recommendedName>
        <fullName evidence="4">Ubiquitin-like protease family profile domain-containing protein</fullName>
    </recommendedName>
</protein>
<name>A0AAD7NJN7_9AGAR</name>
<comment type="similarity">
    <text evidence="1">Belongs to the peptidase C48 family.</text>
</comment>
<keyword evidence="6" id="KW-1185">Reference proteome</keyword>
<comment type="caution">
    <text evidence="5">The sequence shown here is derived from an EMBL/GenBank/DDBJ whole genome shotgun (WGS) entry which is preliminary data.</text>
</comment>
<evidence type="ECO:0000313" key="6">
    <source>
        <dbReference type="Proteomes" id="UP001215598"/>
    </source>
</evidence>
<evidence type="ECO:0000256" key="1">
    <source>
        <dbReference type="ARBA" id="ARBA00005234"/>
    </source>
</evidence>
<dbReference type="Gene3D" id="3.40.395.10">
    <property type="entry name" value="Adenoviral Proteinase, Chain A"/>
    <property type="match status" value="1"/>
</dbReference>